<dbReference type="AlphaFoldDB" id="A0A4Q7YXF1"/>
<keyword evidence="1" id="KW-1133">Transmembrane helix</keyword>
<dbReference type="OrthoDB" id="9914519at2"/>
<gene>
    <name evidence="2" type="ORF">BDD14_3431</name>
</gene>
<evidence type="ECO:0000313" key="3">
    <source>
        <dbReference type="Proteomes" id="UP000292958"/>
    </source>
</evidence>
<keyword evidence="1" id="KW-0812">Transmembrane</keyword>
<dbReference type="RefSeq" id="WP_130419727.1">
    <property type="nucleotide sequence ID" value="NZ_SHKW01000001.1"/>
</dbReference>
<sequence length="127" mass="13958">MAHSGAGRALATKGGYPVQVSGSLHGDVGYLDREPASSAVWKLRRGEEKEQKDTPPRSIVVEQWICFVWGFVCMAFGIWGICMRSEQDALPAYIAWLGSLHMPALRATPVACFGMGVVLIRRGWTHL</sequence>
<organism evidence="2 3">
    <name type="scientific">Edaphobacter modestus</name>
    <dbReference type="NCBI Taxonomy" id="388466"/>
    <lineage>
        <taxon>Bacteria</taxon>
        <taxon>Pseudomonadati</taxon>
        <taxon>Acidobacteriota</taxon>
        <taxon>Terriglobia</taxon>
        <taxon>Terriglobales</taxon>
        <taxon>Acidobacteriaceae</taxon>
        <taxon>Edaphobacter</taxon>
    </lineage>
</organism>
<feature type="transmembrane region" description="Helical" evidence="1">
    <location>
        <begin position="59"/>
        <end position="81"/>
    </location>
</feature>
<reference evidence="2 3" key="1">
    <citation type="submission" date="2019-02" db="EMBL/GenBank/DDBJ databases">
        <title>Genomic Encyclopedia of Archaeal and Bacterial Type Strains, Phase II (KMG-II): from individual species to whole genera.</title>
        <authorList>
            <person name="Goeker M."/>
        </authorList>
    </citation>
    <scope>NUCLEOTIDE SEQUENCE [LARGE SCALE GENOMIC DNA]</scope>
    <source>
        <strain evidence="2 3">DSM 18101</strain>
    </source>
</reference>
<keyword evidence="3" id="KW-1185">Reference proteome</keyword>
<accession>A0A4Q7YXF1</accession>
<dbReference type="EMBL" id="SHKW01000001">
    <property type="protein sequence ID" value="RZU41891.1"/>
    <property type="molecule type" value="Genomic_DNA"/>
</dbReference>
<feature type="transmembrane region" description="Helical" evidence="1">
    <location>
        <begin position="93"/>
        <end position="120"/>
    </location>
</feature>
<dbReference type="Proteomes" id="UP000292958">
    <property type="component" value="Unassembled WGS sequence"/>
</dbReference>
<protein>
    <submittedName>
        <fullName evidence="2">Uncharacterized protein</fullName>
    </submittedName>
</protein>
<proteinExistence type="predicted"/>
<evidence type="ECO:0000313" key="2">
    <source>
        <dbReference type="EMBL" id="RZU41891.1"/>
    </source>
</evidence>
<keyword evidence="1" id="KW-0472">Membrane</keyword>
<name>A0A4Q7YXF1_9BACT</name>
<comment type="caution">
    <text evidence="2">The sequence shown here is derived from an EMBL/GenBank/DDBJ whole genome shotgun (WGS) entry which is preliminary data.</text>
</comment>
<evidence type="ECO:0000256" key="1">
    <source>
        <dbReference type="SAM" id="Phobius"/>
    </source>
</evidence>